<dbReference type="Proteomes" id="UP000259465">
    <property type="component" value="Chromosome"/>
</dbReference>
<sequence>MSFSHCLAAAALSLAAASAFAVTITPPGPGGAAMPFSAVGPAKVGKFGIDLDCKAVFSGTVDGYGNVAITSASFSGGALCKVIKPSASVASPWTGHVDTATQLTLDNVSVNVKSPIAGGLCGPTKIVGSVADNGSETVIGLDAAQLSGGCSISATLSTTPYMRVTP</sequence>
<proteinExistence type="predicted"/>
<dbReference type="EMBL" id="CP031968">
    <property type="protein sequence ID" value="AXT47354.1"/>
    <property type="molecule type" value="Genomic_DNA"/>
</dbReference>
<evidence type="ECO:0000313" key="2">
    <source>
        <dbReference type="EMBL" id="AXT47354.1"/>
    </source>
</evidence>
<accession>A0AAD0RSQ0</accession>
<dbReference type="AlphaFoldDB" id="A0AAD0RSQ0"/>
<keyword evidence="3" id="KW-1185">Reference proteome</keyword>
<evidence type="ECO:0000256" key="1">
    <source>
        <dbReference type="SAM" id="SignalP"/>
    </source>
</evidence>
<gene>
    <name evidence="2" type="ORF">D1345_14660</name>
</gene>
<organism evidence="2 3">
    <name type="scientific">Chromobacterium rhizoryzae</name>
    <dbReference type="NCBI Taxonomy" id="1778675"/>
    <lineage>
        <taxon>Bacteria</taxon>
        <taxon>Pseudomonadati</taxon>
        <taxon>Pseudomonadota</taxon>
        <taxon>Betaproteobacteria</taxon>
        <taxon>Neisseriales</taxon>
        <taxon>Chromobacteriaceae</taxon>
        <taxon>Chromobacterium</taxon>
    </lineage>
</organism>
<name>A0AAD0RSQ0_9NEIS</name>
<dbReference type="GeneID" id="58560807"/>
<feature type="chain" id="PRO_5041969230" evidence="1">
    <location>
        <begin position="22"/>
        <end position="166"/>
    </location>
</feature>
<protein>
    <submittedName>
        <fullName evidence="2">Activator protein</fullName>
    </submittedName>
</protein>
<evidence type="ECO:0000313" key="3">
    <source>
        <dbReference type="Proteomes" id="UP000259465"/>
    </source>
</evidence>
<feature type="signal peptide" evidence="1">
    <location>
        <begin position="1"/>
        <end position="21"/>
    </location>
</feature>
<dbReference type="RefSeq" id="WP_043590154.1">
    <property type="nucleotide sequence ID" value="NZ_CP031968.1"/>
</dbReference>
<keyword evidence="1" id="KW-0732">Signal</keyword>
<reference evidence="2 3" key="1">
    <citation type="submission" date="2018-08" db="EMBL/GenBank/DDBJ databases">
        <title>Complete genome sequence of JP2-74.</title>
        <authorList>
            <person name="Wu L."/>
        </authorList>
    </citation>
    <scope>NUCLEOTIDE SEQUENCE [LARGE SCALE GENOMIC DNA]</scope>
    <source>
        <strain evidence="2 3">JP2-74</strain>
    </source>
</reference>
<dbReference type="KEGG" id="crz:D1345_14660"/>